<feature type="transmembrane region" description="Helical" evidence="6">
    <location>
        <begin position="83"/>
        <end position="104"/>
    </location>
</feature>
<evidence type="ECO:0000256" key="2">
    <source>
        <dbReference type="ARBA" id="ARBA00009399"/>
    </source>
</evidence>
<evidence type="ECO:0000256" key="3">
    <source>
        <dbReference type="ARBA" id="ARBA00022692"/>
    </source>
</evidence>
<evidence type="ECO:0000256" key="5">
    <source>
        <dbReference type="ARBA" id="ARBA00023136"/>
    </source>
</evidence>
<comment type="caution">
    <text evidence="8">The sequence shown here is derived from an EMBL/GenBank/DDBJ whole genome shotgun (WGS) entry which is preliminary data.</text>
</comment>
<keyword evidence="9" id="KW-1185">Reference proteome</keyword>
<comment type="similarity">
    <text evidence="2">Belongs to the GtrA family.</text>
</comment>
<protein>
    <submittedName>
        <fullName evidence="8">GtrA family protein</fullName>
    </submittedName>
</protein>
<feature type="transmembrane region" description="Helical" evidence="6">
    <location>
        <begin position="43"/>
        <end position="63"/>
    </location>
</feature>
<dbReference type="PANTHER" id="PTHR38459">
    <property type="entry name" value="PROPHAGE BACTOPRENOL-LINKED GLUCOSE TRANSLOCASE HOMOLOG"/>
    <property type="match status" value="1"/>
</dbReference>
<dbReference type="InterPro" id="IPR007267">
    <property type="entry name" value="GtrA_DPMS_TM"/>
</dbReference>
<dbReference type="RefSeq" id="WP_248208453.1">
    <property type="nucleotide sequence ID" value="NZ_JALNMH010000007.1"/>
</dbReference>
<keyword evidence="4 6" id="KW-1133">Transmembrane helix</keyword>
<reference evidence="8" key="1">
    <citation type="submission" date="2022-04" db="EMBL/GenBank/DDBJ databases">
        <title>Lysobacter sp. CAU 1642 isolated from sea sand.</title>
        <authorList>
            <person name="Kim W."/>
        </authorList>
    </citation>
    <scope>NUCLEOTIDE SEQUENCE</scope>
    <source>
        <strain evidence="8">CAU 1642</strain>
    </source>
</reference>
<evidence type="ECO:0000259" key="7">
    <source>
        <dbReference type="Pfam" id="PF04138"/>
    </source>
</evidence>
<feature type="transmembrane region" description="Helical" evidence="6">
    <location>
        <begin position="12"/>
        <end position="37"/>
    </location>
</feature>
<dbReference type="InterPro" id="IPR051401">
    <property type="entry name" value="GtrA_CellWall_Glycosyl"/>
</dbReference>
<evidence type="ECO:0000313" key="8">
    <source>
        <dbReference type="EMBL" id="MCK7593870.1"/>
    </source>
</evidence>
<dbReference type="EMBL" id="JALNMH010000007">
    <property type="protein sequence ID" value="MCK7593870.1"/>
    <property type="molecule type" value="Genomic_DNA"/>
</dbReference>
<proteinExistence type="inferred from homology"/>
<evidence type="ECO:0000256" key="6">
    <source>
        <dbReference type="SAM" id="Phobius"/>
    </source>
</evidence>
<dbReference type="PANTHER" id="PTHR38459:SF1">
    <property type="entry name" value="PROPHAGE BACTOPRENOL-LINKED GLUCOSE TRANSLOCASE HOMOLOG"/>
    <property type="match status" value="1"/>
</dbReference>
<name>A0ABT0GH62_9GAMM</name>
<organism evidence="8 9">
    <name type="scientific">Pseudomarimonas salicorniae</name>
    <dbReference type="NCBI Taxonomy" id="2933270"/>
    <lineage>
        <taxon>Bacteria</taxon>
        <taxon>Pseudomonadati</taxon>
        <taxon>Pseudomonadota</taxon>
        <taxon>Gammaproteobacteria</taxon>
        <taxon>Lysobacterales</taxon>
        <taxon>Lysobacteraceae</taxon>
        <taxon>Pseudomarimonas</taxon>
    </lineage>
</organism>
<keyword evidence="5 6" id="KW-0472">Membrane</keyword>
<gene>
    <name evidence="8" type="ORF">M0G41_09325</name>
</gene>
<dbReference type="Pfam" id="PF04138">
    <property type="entry name" value="GtrA_DPMS_TM"/>
    <property type="match status" value="1"/>
</dbReference>
<evidence type="ECO:0000256" key="4">
    <source>
        <dbReference type="ARBA" id="ARBA00022989"/>
    </source>
</evidence>
<comment type="subcellular location">
    <subcellularLocation>
        <location evidence="1">Membrane</location>
        <topology evidence="1">Multi-pass membrane protein</topology>
    </subcellularLocation>
</comment>
<keyword evidence="3 6" id="KW-0812">Transmembrane</keyword>
<sequence length="138" mass="15134">MLSSSPTGLLHWIHHGLRFGLVGVINTVVGYAVIYAAMLGLGWSAVASNVAGYAVGLCCSFLLNRRFTFASRARMLPEAMRFLFVFAVAWLLNLGVLLASMHWLAVPAVWAQLVAGAFYTCAFFLLSKLFVFRNARSD</sequence>
<evidence type="ECO:0000256" key="1">
    <source>
        <dbReference type="ARBA" id="ARBA00004141"/>
    </source>
</evidence>
<feature type="transmembrane region" description="Helical" evidence="6">
    <location>
        <begin position="110"/>
        <end position="131"/>
    </location>
</feature>
<accession>A0ABT0GH62</accession>
<evidence type="ECO:0000313" key="9">
    <source>
        <dbReference type="Proteomes" id="UP001431449"/>
    </source>
</evidence>
<feature type="domain" description="GtrA/DPMS transmembrane" evidence="7">
    <location>
        <begin position="18"/>
        <end position="132"/>
    </location>
</feature>
<dbReference type="Proteomes" id="UP001431449">
    <property type="component" value="Unassembled WGS sequence"/>
</dbReference>